<feature type="compositionally biased region" description="Basic and acidic residues" evidence="1">
    <location>
        <begin position="376"/>
        <end position="385"/>
    </location>
</feature>
<feature type="region of interest" description="Disordered" evidence="1">
    <location>
        <begin position="295"/>
        <end position="388"/>
    </location>
</feature>
<feature type="region of interest" description="Disordered" evidence="1">
    <location>
        <begin position="2400"/>
        <end position="2425"/>
    </location>
</feature>
<evidence type="ECO:0000313" key="3">
    <source>
        <dbReference type="Proteomes" id="UP000001294"/>
    </source>
</evidence>
<feature type="compositionally biased region" description="Pro residues" evidence="1">
    <location>
        <begin position="2406"/>
        <end position="2418"/>
    </location>
</feature>
<dbReference type="OrthoDB" id="3065987at2759"/>
<dbReference type="EMBL" id="DS995902">
    <property type="protein sequence ID" value="EEA22639.1"/>
    <property type="molecule type" value="Genomic_DNA"/>
</dbReference>
<evidence type="ECO:0000256" key="1">
    <source>
        <dbReference type="SAM" id="MobiDB-lite"/>
    </source>
</evidence>
<dbReference type="PANTHER" id="PTHR30619:SF1">
    <property type="entry name" value="RECOMBINATION PROTEIN 2"/>
    <property type="match status" value="1"/>
</dbReference>
<keyword evidence="3" id="KW-1185">Reference proteome</keyword>
<dbReference type="PANTHER" id="PTHR30619">
    <property type="entry name" value="DNA INTERNALIZATION/COMPETENCE PROTEIN COMEC/REC2"/>
    <property type="match status" value="1"/>
</dbReference>
<evidence type="ECO:0000313" key="2">
    <source>
        <dbReference type="EMBL" id="EEA22639.1"/>
    </source>
</evidence>
<gene>
    <name evidence="2" type="ORF">PMAA_092610</name>
</gene>
<dbReference type="Proteomes" id="UP000001294">
    <property type="component" value="Unassembled WGS sequence"/>
</dbReference>
<feature type="compositionally biased region" description="Basic and acidic residues" evidence="1">
    <location>
        <begin position="310"/>
        <end position="321"/>
    </location>
</feature>
<feature type="compositionally biased region" description="Basic residues" evidence="1">
    <location>
        <begin position="296"/>
        <end position="309"/>
    </location>
</feature>
<dbReference type="SUPFAM" id="SSF56281">
    <property type="entry name" value="Metallo-hydrolase/oxidoreductase"/>
    <property type="match status" value="1"/>
</dbReference>
<feature type="compositionally biased region" description="Basic and acidic residues" evidence="1">
    <location>
        <begin position="73"/>
        <end position="85"/>
    </location>
</feature>
<feature type="region of interest" description="Disordered" evidence="1">
    <location>
        <begin position="2475"/>
        <end position="2496"/>
    </location>
</feature>
<sequence>MEIEKDKGSGPYRYIKIHVCQASYGDCLALEFDDQASIAPSLGIHPVESTTKDNDQGKLLAREKKGKSAMSIEKGKDTTMEEEKQGKKKDPKVKLVQDPKLESYREKGKTRKVILIDGGPGNYQIHGTRAPPTTPLANLYAMLNTLLPVGSPNTLDTLVITHDDADHINGIHQVMMSMADTSDKGNAEFSFARGLEALEKNKPPFDKIWYNSPTLLFKDDEAKGWFDRDMEALQKEWKKIKMPLCNEEFGLIKDENPSFCKVIGGEDAKTSLFKGATKRGRLQFEFLSPNHNQVHNLRRLYREGKKKPKTSKEDKVDEPAKSGKASGKSKDSSRGGKNSTGSKNSRGGRGSKGGTVRTLTEDDDTEDEKPKKGKGKGKESKAEKAQKKKALQQYLQGVEYNGLPAAMGRDPIYSSADAFPRTGVAEEVHLSEEHRKLIAESITGNPNDSSPKNQSSLVFVVKDDASKFSAAFTGDGNATASFLQIWDGRTIRYDVLKIMHHGSQHNNCWSASKVNRRIKTLGNKFVKQEAFIETNKVQWKKVPKISVKDKQIQPTNFFLNVLAKKYIISSAATEGHRNPHLSTLAGIITRAIVRKEPDGIDIYITSQALTEQIEGFILNFCEQPTGLETKLKAAYNEDVVRIALGLQSEESEPKLFWDKDGSYYRIWQLRPNIDPKFGTIMLDPWEHDSSCNPAWQRVSFTDSFWTQFHQQHYTTGVRLTVAAVARRDSAQKGEKGKKEKKEKEKIGKRQHIKPPVEPPKGKRGRKKHNTERNASDDETMALQADEFVFPDLSVSNSQLSIMKTSTDPRSTKSQIDIQLDQALKQAVGAEGLLFPDTFTRFEIKVLQLISEGLTAFKRSKTKVLKGIDAFIDDLASRGWLLPDQVTGLRTEYIHNNRLIFGGLISIMLDTSLQISFFSLLPITLARKALFTTSPHYWPVSDDFEFTIDDQSMRRGTDYNVFKSISFGVKPLEQYQKWNIPFGLPNGGRGFWEVQVLSELRFVIYRPFELGRRYIYGCFLGKLCSGQDASNVIVDYLWFPDTESGVEYHIRYANNEFVADGYKMTLKDLWSTIPRGITTINALAASIMLPGKDSFIKIGDYLSIHDCGFVVEKTSAIVHDLQLKSIFGTTSFNDEKSFKPFGDIITLRLPTFRLQIENLFSISPLKVFVRIQEMLSIKDVLVPIVFETRRSRGGDRTIYQLSYIASAGQGLKVAQILEWLSVGNIDFSAIPELSELINSVQILSFTLGWHGGVSNKSDIKSFSRRPDFIEISIEIGQLNLVPNILKVERAILEIRLDRSNSGYDFSLTSHAGITLGQCAVELFITYGDRQEWFNVYGDDDIPGHLKLSLNTTHSGSLSLSNILGHFMPNIQCLPPAFQTILTKTGITKFRLGVEEDDSGKNSISMLDLEIVLEEDDINVFEGLSISKPQFNLCITRPNDEDQRSISASISLMTTIDDEDIKATIWLDAGEDTIVGVTLFPTGDAIQLGDIISFFGQKLSESLNLPIPKELSYLEEITAGPIYLSFRKSSDESFKLDSLFIAVEADRDFVLWDSPLVEFSNIKFVANYIRGSGMHVGFGISLALGSYELAGSLSYDHAYHDLANVDELQKLDGTSTKAMTVRTEFKGELSLHELLFNLTGVNIKEVLGHTQLESITKYTDIRIYAVDLTLSKTSSTWAIKLTADLEWLAFNSISLEAFRANSWAFNLRLECKDGPLKLLPDSWASEIQEYVDFGDTLIYFFYGPMKDSLGKQQLTLSKNSLSMLQTKGGIAITTSLKFKSKLGLLKEWLEVEDIQVFGAAGPEFFVLGVDLKRLTLFENENISIVGRFLLSYVGGGLSVAIEGDFDLNLSAISDTIISGTVEAGIDLSNSRLALGLKTHHSLKDLCRIKGLDLEAIVIKLLLDPAAEMMPTQFDLHGGIRIEDLDNVSGHLAVRFIAKDPMNCYIEGEIKNLNLLSLLGKFASALRLPQEVQSFLNNNGINFQYLAIQLIPKDMIDITNGKMLKRRFYFEGALSIDTDSDVLTWDIPVINGSPIWAGYTLIDINDSGFDIIALMEPIQLVHEDVFSLKRFHDPGKAQYKLELPNVNRDYLTPRMLNEGPVLKFASKGPDPVFVSAQLTFLGTHHKLFAVAKENSFFATFKTEVLIGSFELSVNCVLNSYIDVIASLTLDLGEQFLQIAAAVGALEGVSGSETFKRQSETSTSVRFSGNLKIGIAWASGKDPLSIELSGRARIFDRDWELGIISVRITEDDLRTLKTLASRLWEYIKDQFSNLVMTWIRAVETAVKTAITFIEDNWKLAEQELARLVADLKDLPVASVVESVLRELQTTYEDAKKVYEDLDFPPFMAIKLLIRIYGENPPPDQRPFDLPDVPAGLLDLPRPARPGGPIGIPIPLDLLHGLPGFDKPLEKPTPAPEPAPSPTIPTTNPFAEIPIRLPFGGSKHESGNFLTGFPNVSIDSNDVSEDVLTALEAEADSMSLEAVPEDSHTRLDQGSKAPVNADMQGIDSKQLRDIVVARLPTWYTNEIEQYLESSSNSTSSHTDAAPVHEVIRQIASFDEEEVINIAKNLRLAGFSDADIQKAYKDSFGQDMLPQVLARV</sequence>
<feature type="compositionally biased region" description="Basic and acidic residues" evidence="1">
    <location>
        <begin position="50"/>
        <end position="63"/>
    </location>
</feature>
<dbReference type="InterPro" id="IPR036866">
    <property type="entry name" value="RibonucZ/Hydroxyglut_hydro"/>
</dbReference>
<feature type="compositionally biased region" description="Basic and acidic residues" evidence="1">
    <location>
        <begin position="727"/>
        <end position="747"/>
    </location>
</feature>
<feature type="region of interest" description="Disordered" evidence="1">
    <location>
        <begin position="43"/>
        <end position="93"/>
    </location>
</feature>
<feature type="compositionally biased region" description="Low complexity" evidence="1">
    <location>
        <begin position="335"/>
        <end position="345"/>
    </location>
</feature>
<dbReference type="VEuPathDB" id="FungiDB:PMAA_092610"/>
<accession>B6QGY3</accession>
<dbReference type="HOGENOM" id="CLU_227917_0_0_1"/>
<name>B6QGY3_TALMQ</name>
<protein>
    <submittedName>
        <fullName evidence="2">Uncharacterized protein</fullName>
    </submittedName>
</protein>
<reference evidence="3" key="1">
    <citation type="journal article" date="2015" name="Genome Announc.">
        <title>Genome sequence of the AIDS-associated pathogen Penicillium marneffei (ATCC18224) and its near taxonomic relative Talaromyces stipitatus (ATCC10500).</title>
        <authorList>
            <person name="Nierman W.C."/>
            <person name="Fedorova-Abrams N.D."/>
            <person name="Andrianopoulos A."/>
        </authorList>
    </citation>
    <scope>NUCLEOTIDE SEQUENCE [LARGE SCALE GENOMIC DNA]</scope>
    <source>
        <strain evidence="3">ATCC 18224 / CBS 334.59 / QM 7333</strain>
    </source>
</reference>
<organism evidence="2 3">
    <name type="scientific">Talaromyces marneffei (strain ATCC 18224 / CBS 334.59 / QM 7333)</name>
    <name type="common">Penicillium marneffei</name>
    <dbReference type="NCBI Taxonomy" id="441960"/>
    <lineage>
        <taxon>Eukaryota</taxon>
        <taxon>Fungi</taxon>
        <taxon>Dikarya</taxon>
        <taxon>Ascomycota</taxon>
        <taxon>Pezizomycotina</taxon>
        <taxon>Eurotiomycetes</taxon>
        <taxon>Eurotiomycetidae</taxon>
        <taxon>Eurotiales</taxon>
        <taxon>Trichocomaceae</taxon>
        <taxon>Talaromyces</taxon>
        <taxon>Talaromyces sect. Talaromyces</taxon>
    </lineage>
</organism>
<dbReference type="Gene3D" id="3.60.15.10">
    <property type="entry name" value="Ribonuclease Z/Hydroxyacylglutathione hydrolase-like"/>
    <property type="match status" value="2"/>
</dbReference>
<feature type="region of interest" description="Disordered" evidence="1">
    <location>
        <begin position="727"/>
        <end position="780"/>
    </location>
</feature>
<dbReference type="InterPro" id="IPR052159">
    <property type="entry name" value="Competence_DNA_uptake"/>
</dbReference>
<proteinExistence type="predicted"/>